<comment type="caution">
    <text evidence="5">The sequence shown here is derived from an EMBL/GenBank/DDBJ whole genome shotgun (WGS) entry which is preliminary data.</text>
</comment>
<comment type="similarity">
    <text evidence="1">Belongs to the GcvT family.</text>
</comment>
<feature type="region of interest" description="Disordered" evidence="2">
    <location>
        <begin position="108"/>
        <end position="128"/>
    </location>
</feature>
<dbReference type="InterPro" id="IPR013977">
    <property type="entry name" value="GcvT_C"/>
</dbReference>
<evidence type="ECO:0000256" key="2">
    <source>
        <dbReference type="SAM" id="MobiDB-lite"/>
    </source>
</evidence>
<dbReference type="Gene3D" id="3.30.1360.120">
    <property type="entry name" value="Probable tRNA modification gtpase trme, domain 1"/>
    <property type="match status" value="1"/>
</dbReference>
<feature type="region of interest" description="Disordered" evidence="2">
    <location>
        <begin position="230"/>
        <end position="288"/>
    </location>
</feature>
<feature type="compositionally biased region" description="Polar residues" evidence="2">
    <location>
        <begin position="47"/>
        <end position="58"/>
    </location>
</feature>
<feature type="region of interest" description="Disordered" evidence="2">
    <location>
        <begin position="43"/>
        <end position="87"/>
    </location>
</feature>
<gene>
    <name evidence="5" type="ORF">PGLA2088_LOCUS7692</name>
</gene>
<dbReference type="AlphaFoldDB" id="A0A813IG08"/>
<dbReference type="InterPro" id="IPR027266">
    <property type="entry name" value="TrmE/GcvT-like"/>
</dbReference>
<accession>A0A813IG08</accession>
<feature type="compositionally biased region" description="Basic and acidic residues" evidence="2">
    <location>
        <begin position="268"/>
        <end position="282"/>
    </location>
</feature>
<dbReference type="InterPro" id="IPR028896">
    <property type="entry name" value="GcvT/YgfZ/DmdA"/>
</dbReference>
<evidence type="ECO:0000259" key="4">
    <source>
        <dbReference type="Pfam" id="PF08669"/>
    </source>
</evidence>
<feature type="compositionally biased region" description="Acidic residues" evidence="2">
    <location>
        <begin position="241"/>
        <end position="255"/>
    </location>
</feature>
<dbReference type="PANTHER" id="PTHR43757:SF2">
    <property type="entry name" value="AMINOMETHYLTRANSFERASE, MITOCHONDRIAL"/>
    <property type="match status" value="1"/>
</dbReference>
<dbReference type="Pfam" id="PF08669">
    <property type="entry name" value="GCV_T_C"/>
    <property type="match status" value="1"/>
</dbReference>
<dbReference type="EMBL" id="CAJNNW010008094">
    <property type="protein sequence ID" value="CAE8649743.1"/>
    <property type="molecule type" value="Genomic_DNA"/>
</dbReference>
<protein>
    <submittedName>
        <fullName evidence="5">Uncharacterized protein</fullName>
    </submittedName>
</protein>
<dbReference type="Pfam" id="PF01571">
    <property type="entry name" value="GCV_T"/>
    <property type="match status" value="1"/>
</dbReference>
<organism evidence="5 6">
    <name type="scientific">Polarella glacialis</name>
    <name type="common">Dinoflagellate</name>
    <dbReference type="NCBI Taxonomy" id="89957"/>
    <lineage>
        <taxon>Eukaryota</taxon>
        <taxon>Sar</taxon>
        <taxon>Alveolata</taxon>
        <taxon>Dinophyceae</taxon>
        <taxon>Suessiales</taxon>
        <taxon>Suessiaceae</taxon>
        <taxon>Polarella</taxon>
    </lineage>
</organism>
<proteinExistence type="inferred from homology"/>
<feature type="compositionally biased region" description="Polar residues" evidence="2">
    <location>
        <begin position="110"/>
        <end position="119"/>
    </location>
</feature>
<feature type="domain" description="Aminomethyltransferase C-terminal" evidence="4">
    <location>
        <begin position="629"/>
        <end position="690"/>
    </location>
</feature>
<feature type="domain" description="GCVT N-terminal" evidence="3">
    <location>
        <begin position="317"/>
        <end position="605"/>
    </location>
</feature>
<dbReference type="PANTHER" id="PTHR43757">
    <property type="entry name" value="AMINOMETHYLTRANSFERASE"/>
    <property type="match status" value="1"/>
</dbReference>
<feature type="region of interest" description="Disordered" evidence="2">
    <location>
        <begin position="163"/>
        <end position="200"/>
    </location>
</feature>
<evidence type="ECO:0000313" key="5">
    <source>
        <dbReference type="EMBL" id="CAE8649743.1"/>
    </source>
</evidence>
<evidence type="ECO:0000313" key="6">
    <source>
        <dbReference type="Proteomes" id="UP000626109"/>
    </source>
</evidence>
<dbReference type="InterPro" id="IPR006222">
    <property type="entry name" value="GCVT_N"/>
</dbReference>
<dbReference type="SUPFAM" id="SSF101790">
    <property type="entry name" value="Aminomethyltransferase beta-barrel domain"/>
    <property type="match status" value="1"/>
</dbReference>
<dbReference type="SUPFAM" id="SSF103025">
    <property type="entry name" value="Folate-binding domain"/>
    <property type="match status" value="1"/>
</dbReference>
<sequence>MWSCPRVSGAMLGPLRAASLKPGTSGIFGCRGYVNAKVSRRREEFQQKTYPRSSTQEPNRLPRRGRRGGWMRDPARGVAKLDGSNSAQRAWWEEQAGAVDDEFASKLQEAAQQGANPTGSRDKPAFAGGPAFQELLDQHLSELDALKVQMPSADDFRTRHIRHLTKTQKPNPVHEATEGRPPLTAAEEPEDPVFLNESLENRRQLRRGRFLGSRAREGLGKSESFAKLDTVSSRKAAWMENSDDSSDSGGEDEDDTAPKRGLRGRRSARVEKARQSRGDPSSREQAVVEEAARMVSEDQAPMEPFEPLRTTCLGDLWSLYGASWVEFNRTVVPSTFALPNSGESAGATLDAYHHTRESASLMDLSFKVGLRVTGADREFVADQFLTCNLRAMRPGDVQYACVLDSKGLILDDAFVYLTEDSVEILTSGHHSKQVADYLGQYVVHVRRSGADVSFGISPKTTTLALQGPKSREALSAALRRLRNDVQLVTPDSEQVPLAPEVLEEMPYMSFMGLRSSSSSSARGYAIVLCAGTTGEDGFEIVAQPGPMIGELAEALLAETDLVRPAGVFVLDMLRMEAGLPRVGADIPSGKITPVRASLSWMLDQSKMRSHLMFGWQKLFFQLAKGPQFRRVGLLLDGPGHAGCRLLSNPHRQPIGEIVSTAWSPELKCRVAQAFVRPEYAKSNKHVLVTVPYHLPMQKMRQRLRPENRLLQISDGIATACTVVLVSTLNPQSPEGHQALASEWTPSLGLPEVGGCVHSARLGIGMCSCMFCRAMVSVSVPVVGDIRLSILLVYRLALPGVQAFGPLFLFASPCLEASCASSQDALPTSEELQLETEIKSIEMDIAMLDLRRELEAQEELVANWRRSVHDMGEDSRLDEVAMVPRTAEDRREEKEMKHGLIAAQESVDKLRQRLASLELLRSEPTEPELSEHVQ</sequence>
<dbReference type="Proteomes" id="UP000626109">
    <property type="component" value="Unassembled WGS sequence"/>
</dbReference>
<evidence type="ECO:0000256" key="1">
    <source>
        <dbReference type="ARBA" id="ARBA00008609"/>
    </source>
</evidence>
<evidence type="ECO:0000259" key="3">
    <source>
        <dbReference type="Pfam" id="PF01571"/>
    </source>
</evidence>
<dbReference type="InterPro" id="IPR029043">
    <property type="entry name" value="GcvT/YgfZ_C"/>
</dbReference>
<reference evidence="5" key="1">
    <citation type="submission" date="2021-02" db="EMBL/GenBank/DDBJ databases">
        <authorList>
            <person name="Dougan E. K."/>
            <person name="Rhodes N."/>
            <person name="Thang M."/>
            <person name="Chan C."/>
        </authorList>
    </citation>
    <scope>NUCLEOTIDE SEQUENCE</scope>
</reference>
<dbReference type="GO" id="GO:0005739">
    <property type="term" value="C:mitochondrion"/>
    <property type="evidence" value="ECO:0007669"/>
    <property type="project" value="TreeGrafter"/>
</dbReference>
<name>A0A813IG08_POLGL</name>